<evidence type="ECO:0000259" key="3">
    <source>
        <dbReference type="Pfam" id="PF02525"/>
    </source>
</evidence>
<keyword evidence="5" id="KW-1185">Reference proteome</keyword>
<dbReference type="Pfam" id="PF02525">
    <property type="entry name" value="Flavodoxin_2"/>
    <property type="match status" value="1"/>
</dbReference>
<organism evidence="4 5">
    <name type="scientific">Treponema ruminis</name>
    <dbReference type="NCBI Taxonomy" id="744515"/>
    <lineage>
        <taxon>Bacteria</taxon>
        <taxon>Pseudomonadati</taxon>
        <taxon>Spirochaetota</taxon>
        <taxon>Spirochaetia</taxon>
        <taxon>Spirochaetales</taxon>
        <taxon>Treponemataceae</taxon>
        <taxon>Treponema</taxon>
    </lineage>
</organism>
<dbReference type="InterPro" id="IPR003680">
    <property type="entry name" value="Flavodoxin_fold"/>
</dbReference>
<accession>A0A7W8G8U2</accession>
<evidence type="ECO:0000256" key="1">
    <source>
        <dbReference type="ARBA" id="ARBA00022630"/>
    </source>
</evidence>
<evidence type="ECO:0000256" key="2">
    <source>
        <dbReference type="ARBA" id="ARBA00022643"/>
    </source>
</evidence>
<dbReference type="Gene3D" id="3.40.50.360">
    <property type="match status" value="1"/>
</dbReference>
<reference evidence="4 5" key="1">
    <citation type="submission" date="2020-08" db="EMBL/GenBank/DDBJ databases">
        <title>Genomic Encyclopedia of Type Strains, Phase IV (KMG-IV): sequencing the most valuable type-strain genomes for metagenomic binning, comparative biology and taxonomic classification.</title>
        <authorList>
            <person name="Goeker M."/>
        </authorList>
    </citation>
    <scope>NUCLEOTIDE SEQUENCE [LARGE SCALE GENOMIC DNA]</scope>
    <source>
        <strain evidence="4 5">DSM 103462</strain>
    </source>
</reference>
<protein>
    <submittedName>
        <fullName evidence="4">Multimeric flavodoxin WrbA</fullName>
    </submittedName>
</protein>
<keyword evidence="2" id="KW-0288">FMN</keyword>
<dbReference type="InterPro" id="IPR051796">
    <property type="entry name" value="ISF_SsuE-like"/>
</dbReference>
<proteinExistence type="predicted"/>
<name>A0A7W8G8U2_9SPIR</name>
<dbReference type="InterPro" id="IPR029039">
    <property type="entry name" value="Flavoprotein-like_sf"/>
</dbReference>
<dbReference type="Proteomes" id="UP000518887">
    <property type="component" value="Unassembled WGS sequence"/>
</dbReference>
<evidence type="ECO:0000313" key="5">
    <source>
        <dbReference type="Proteomes" id="UP000518887"/>
    </source>
</evidence>
<dbReference type="AlphaFoldDB" id="A0A7W8G8U2"/>
<comment type="caution">
    <text evidence="4">The sequence shown here is derived from an EMBL/GenBank/DDBJ whole genome shotgun (WGS) entry which is preliminary data.</text>
</comment>
<feature type="domain" description="Flavodoxin-like fold" evidence="3">
    <location>
        <begin position="1"/>
        <end position="186"/>
    </location>
</feature>
<keyword evidence="1" id="KW-0285">Flavoprotein</keyword>
<dbReference type="RefSeq" id="WP_184658744.1">
    <property type="nucleotide sequence ID" value="NZ_CP031518.1"/>
</dbReference>
<sequence>MNILILNGSPRKQGKISSLLHEAEKSLIEKGNSVTFIDVSSIKFNFCIGCMACRSKGKCILPQDDAHKVAEEIKKCDGIIVGTPVYWGNMSGSLKSLFDRMVAVMMGESKWDIPVPLHKGKKALIITSCTTPFPFNILAAQTTKAEKALKEILGYSGFKVSKKIRLAGTKGMKEVPAKALKKAREAANLF</sequence>
<dbReference type="EMBL" id="JACHFQ010000004">
    <property type="protein sequence ID" value="MBB5225941.1"/>
    <property type="molecule type" value="Genomic_DNA"/>
</dbReference>
<gene>
    <name evidence="4" type="ORF">HNP76_001309</name>
</gene>
<dbReference type="SUPFAM" id="SSF52218">
    <property type="entry name" value="Flavoproteins"/>
    <property type="match status" value="1"/>
</dbReference>
<evidence type="ECO:0000313" key="4">
    <source>
        <dbReference type="EMBL" id="MBB5225941.1"/>
    </source>
</evidence>
<dbReference type="PANTHER" id="PTHR43278:SF4">
    <property type="entry name" value="NAD(P)H-DEPENDENT FMN-CONTAINING OXIDOREDUCTASE YWQN-RELATED"/>
    <property type="match status" value="1"/>
</dbReference>
<dbReference type="PANTHER" id="PTHR43278">
    <property type="entry name" value="NAD(P)H-DEPENDENT FMN-CONTAINING OXIDOREDUCTASE YWQN-RELATED"/>
    <property type="match status" value="1"/>
</dbReference>